<name>G9ERU8_9GAMM</name>
<keyword evidence="2" id="KW-1185">Reference proteome</keyword>
<dbReference type="InParanoid" id="G9ERU8"/>
<proteinExistence type="predicted"/>
<evidence type="ECO:0000313" key="2">
    <source>
        <dbReference type="Proteomes" id="UP000002770"/>
    </source>
</evidence>
<dbReference type="RefSeq" id="WP_006871904.1">
    <property type="nucleotide sequence ID" value="NZ_JH413840.1"/>
</dbReference>
<organism evidence="1 2">
    <name type="scientific">Legionella drancourtii LLAP12</name>
    <dbReference type="NCBI Taxonomy" id="658187"/>
    <lineage>
        <taxon>Bacteria</taxon>
        <taxon>Pseudomonadati</taxon>
        <taxon>Pseudomonadota</taxon>
        <taxon>Gammaproteobacteria</taxon>
        <taxon>Legionellales</taxon>
        <taxon>Legionellaceae</taxon>
        <taxon>Legionella</taxon>
    </lineage>
</organism>
<gene>
    <name evidence="1" type="ORF">LDG_8016</name>
</gene>
<protein>
    <submittedName>
        <fullName evidence="1">Uncharacterized protein</fullName>
    </submittedName>
</protein>
<dbReference type="EMBL" id="JH413840">
    <property type="protein sequence ID" value="EHL30016.1"/>
    <property type="molecule type" value="Genomic_DNA"/>
</dbReference>
<sequence length="75" mass="8961">MMRYRGIEYKYTIIEKDGQFFGVCSFFIFTSELLYVEKKYVPEKSATKKHAKKIARLFSKSFIELCSNLYKEHDS</sequence>
<dbReference type="STRING" id="658187.LDG_8016"/>
<accession>G9ERU8</accession>
<reference evidence="1 2" key="1">
    <citation type="journal article" date="2011" name="BMC Genomics">
        <title>Insight into cross-talk between intra-amoebal pathogens.</title>
        <authorList>
            <person name="Gimenez G."/>
            <person name="Bertelli C."/>
            <person name="Moliner C."/>
            <person name="Robert C."/>
            <person name="Raoult D."/>
            <person name="Fournier P.E."/>
            <person name="Greub G."/>
        </authorList>
    </citation>
    <scope>NUCLEOTIDE SEQUENCE [LARGE SCALE GENOMIC DNA]</scope>
    <source>
        <strain evidence="1 2">LLAP12</strain>
    </source>
</reference>
<evidence type="ECO:0000313" key="1">
    <source>
        <dbReference type="EMBL" id="EHL30016.1"/>
    </source>
</evidence>
<dbReference type="Proteomes" id="UP000002770">
    <property type="component" value="Unassembled WGS sequence"/>
</dbReference>
<dbReference type="HOGENOM" id="CLU_2666590_0_0_6"/>
<dbReference type="AlphaFoldDB" id="G9ERU8"/>